<reference evidence="2" key="1">
    <citation type="submission" date="2021-01" db="EMBL/GenBank/DDBJ databases">
        <title>A chromosome-scale assembly of European eel, Anguilla anguilla.</title>
        <authorList>
            <person name="Henkel C."/>
            <person name="Jong-Raadsen S.A."/>
            <person name="Dufour S."/>
            <person name="Weltzien F.-A."/>
            <person name="Palstra A.P."/>
            <person name="Pelster B."/>
            <person name="Spaink H.P."/>
            <person name="Van Den Thillart G.E."/>
            <person name="Jansen H."/>
            <person name="Zahm M."/>
            <person name="Klopp C."/>
            <person name="Cedric C."/>
            <person name="Louis A."/>
            <person name="Berthelot C."/>
            <person name="Parey E."/>
            <person name="Roest Crollius H."/>
            <person name="Montfort J."/>
            <person name="Robinson-Rechavi M."/>
            <person name="Bucao C."/>
            <person name="Bouchez O."/>
            <person name="Gislard M."/>
            <person name="Lluch J."/>
            <person name="Milhes M."/>
            <person name="Lampietro C."/>
            <person name="Lopez Roques C."/>
            <person name="Donnadieu C."/>
            <person name="Braasch I."/>
            <person name="Desvignes T."/>
            <person name="Postlethwait J."/>
            <person name="Bobe J."/>
            <person name="Guiguen Y."/>
            <person name="Dirks R."/>
        </authorList>
    </citation>
    <scope>NUCLEOTIDE SEQUENCE</scope>
    <source>
        <strain evidence="2">Tag_6206</strain>
        <tissue evidence="2">Liver</tissue>
    </source>
</reference>
<dbReference type="AlphaFoldDB" id="A0A9D3LIS5"/>
<comment type="caution">
    <text evidence="2">The sequence shown here is derived from an EMBL/GenBank/DDBJ whole genome shotgun (WGS) entry which is preliminary data.</text>
</comment>
<dbReference type="EMBL" id="JAFIRN010000018">
    <property type="protein sequence ID" value="KAG5830986.1"/>
    <property type="molecule type" value="Genomic_DNA"/>
</dbReference>
<sequence>MRGVRGEEAGSVREFIPRWGPCPPVRGLAFLQVGVGGVCGGFLARMCLLICGVHTRVGPPSREHPRGHASPTPTRHPLNHGPTDRPLDESHAKLKRTERQTAYFQSIKVQRRRPGKTSE</sequence>
<proteinExistence type="predicted"/>
<feature type="compositionally biased region" description="Basic residues" evidence="1">
    <location>
        <begin position="109"/>
        <end position="119"/>
    </location>
</feature>
<evidence type="ECO:0000256" key="1">
    <source>
        <dbReference type="SAM" id="MobiDB-lite"/>
    </source>
</evidence>
<feature type="region of interest" description="Disordered" evidence="1">
    <location>
        <begin position="57"/>
        <end position="119"/>
    </location>
</feature>
<name>A0A9D3LIS5_ANGAN</name>
<gene>
    <name evidence="2" type="ORF">ANANG_G00299090</name>
</gene>
<keyword evidence="3" id="KW-1185">Reference proteome</keyword>
<organism evidence="2 3">
    <name type="scientific">Anguilla anguilla</name>
    <name type="common">European freshwater eel</name>
    <name type="synonym">Muraena anguilla</name>
    <dbReference type="NCBI Taxonomy" id="7936"/>
    <lineage>
        <taxon>Eukaryota</taxon>
        <taxon>Metazoa</taxon>
        <taxon>Chordata</taxon>
        <taxon>Craniata</taxon>
        <taxon>Vertebrata</taxon>
        <taxon>Euteleostomi</taxon>
        <taxon>Actinopterygii</taxon>
        <taxon>Neopterygii</taxon>
        <taxon>Teleostei</taxon>
        <taxon>Anguilliformes</taxon>
        <taxon>Anguillidae</taxon>
        <taxon>Anguilla</taxon>
    </lineage>
</organism>
<evidence type="ECO:0000313" key="3">
    <source>
        <dbReference type="Proteomes" id="UP001044222"/>
    </source>
</evidence>
<dbReference type="Proteomes" id="UP001044222">
    <property type="component" value="Chromosome 18"/>
</dbReference>
<protein>
    <submittedName>
        <fullName evidence="2">Uncharacterized protein</fullName>
    </submittedName>
</protein>
<accession>A0A9D3LIS5</accession>
<feature type="compositionally biased region" description="Basic and acidic residues" evidence="1">
    <location>
        <begin position="82"/>
        <end position="99"/>
    </location>
</feature>
<evidence type="ECO:0000313" key="2">
    <source>
        <dbReference type="EMBL" id="KAG5830986.1"/>
    </source>
</evidence>